<gene>
    <name evidence="4" type="ORF">RFI_02760</name>
</gene>
<evidence type="ECO:0000256" key="2">
    <source>
        <dbReference type="SAM" id="MobiDB-lite"/>
    </source>
</evidence>
<dbReference type="GO" id="GO:0005871">
    <property type="term" value="C:kinesin complex"/>
    <property type="evidence" value="ECO:0007669"/>
    <property type="project" value="TreeGrafter"/>
</dbReference>
<reference evidence="4 5" key="1">
    <citation type="journal article" date="2013" name="Curr. Biol.">
        <title>The Genome of the Foraminiferan Reticulomyxa filosa.</title>
        <authorList>
            <person name="Glockner G."/>
            <person name="Hulsmann N."/>
            <person name="Schleicher M."/>
            <person name="Noegel A.A."/>
            <person name="Eichinger L."/>
            <person name="Gallinger C."/>
            <person name="Pawlowski J."/>
            <person name="Sierra R."/>
            <person name="Euteneuer U."/>
            <person name="Pillet L."/>
            <person name="Moustafa A."/>
            <person name="Platzer M."/>
            <person name="Groth M."/>
            <person name="Szafranski K."/>
            <person name="Schliwa M."/>
        </authorList>
    </citation>
    <scope>NUCLEOTIDE SEQUENCE [LARGE SCALE GENOMIC DNA]</scope>
</reference>
<feature type="non-terminal residue" evidence="4">
    <location>
        <position position="1"/>
    </location>
</feature>
<dbReference type="Gene3D" id="3.40.850.10">
    <property type="entry name" value="Kinesin motor domain"/>
    <property type="match status" value="1"/>
</dbReference>
<dbReference type="InterPro" id="IPR027640">
    <property type="entry name" value="Kinesin-like_fam"/>
</dbReference>
<dbReference type="GO" id="GO:0005874">
    <property type="term" value="C:microtubule"/>
    <property type="evidence" value="ECO:0007669"/>
    <property type="project" value="TreeGrafter"/>
</dbReference>
<evidence type="ECO:0000313" key="5">
    <source>
        <dbReference type="Proteomes" id="UP000023152"/>
    </source>
</evidence>
<dbReference type="Proteomes" id="UP000023152">
    <property type="component" value="Unassembled WGS sequence"/>
</dbReference>
<keyword evidence="5" id="KW-1185">Reference proteome</keyword>
<sequence>VEAFGHHVAKIELFDLYDADNQALLWSEKKGNTSLDMMKANTVTIKDAIDAHDKIIYAHAASHFAPTGKNPESSRGHVTFVARIKQVKTKHETIVSYFVMVDCAGSEGETAFTPEFKAMVDQQTLMARRLEAGTINTGLSQLQVVFNQLKQKGELSKAIGNGLRRVLHPYINTRTYLSVLFTLSPSINNAKATESTLKFAVTAGMVKVKPVAMKGKVNWEVLVNELRIIIIIILNYHKYITKEKVIDDNNETIDDLERQIAKTREAIERSKSGLPIRPKKQQQMKIKVEQVEKAHDTGGLIQDPAATGSPRTQPVQMDDQVATALMGVLDDSIMDLMNELEGKKKRDFLFMFIPDDEFRDELKKEKELEKKQEEERAKHDQQMSQMGVQRRGGGRHRTETAEENAEAMKVAINVYNKNSQMASKINFAKTHVEKQFKQTEQEYKKLKTFHEKLKQEKQAENLNKEELTSHAVDLNILLKEQETVTEGLKQSKQIMVDYLKEDGREALIKWLQMRDLV</sequence>
<proteinExistence type="predicted"/>
<dbReference type="GO" id="GO:0005524">
    <property type="term" value="F:ATP binding"/>
    <property type="evidence" value="ECO:0007669"/>
    <property type="project" value="InterPro"/>
</dbReference>
<feature type="coiled-coil region" evidence="1">
    <location>
        <begin position="246"/>
        <end position="273"/>
    </location>
</feature>
<feature type="compositionally biased region" description="Basic and acidic residues" evidence="2">
    <location>
        <begin position="367"/>
        <end position="381"/>
    </location>
</feature>
<dbReference type="GO" id="GO:0016887">
    <property type="term" value="F:ATP hydrolysis activity"/>
    <property type="evidence" value="ECO:0007669"/>
    <property type="project" value="TreeGrafter"/>
</dbReference>
<dbReference type="SUPFAM" id="SSF52540">
    <property type="entry name" value="P-loop containing nucleoside triphosphate hydrolases"/>
    <property type="match status" value="1"/>
</dbReference>
<dbReference type="InterPro" id="IPR001752">
    <property type="entry name" value="Kinesin_motor_dom"/>
</dbReference>
<comment type="caution">
    <text evidence="4">The sequence shown here is derived from an EMBL/GenBank/DDBJ whole genome shotgun (WGS) entry which is preliminary data.</text>
</comment>
<organism evidence="4 5">
    <name type="scientific">Reticulomyxa filosa</name>
    <dbReference type="NCBI Taxonomy" id="46433"/>
    <lineage>
        <taxon>Eukaryota</taxon>
        <taxon>Sar</taxon>
        <taxon>Rhizaria</taxon>
        <taxon>Retaria</taxon>
        <taxon>Foraminifera</taxon>
        <taxon>Monothalamids</taxon>
        <taxon>Reticulomyxidae</taxon>
        <taxon>Reticulomyxa</taxon>
    </lineage>
</organism>
<name>X6P8D5_RETFI</name>
<dbReference type="SMART" id="SM00129">
    <property type="entry name" value="KISc"/>
    <property type="match status" value="1"/>
</dbReference>
<dbReference type="PANTHER" id="PTHR24115">
    <property type="entry name" value="KINESIN-RELATED"/>
    <property type="match status" value="1"/>
</dbReference>
<protein>
    <recommendedName>
        <fullName evidence="3">Kinesin motor domain-containing protein</fullName>
    </recommendedName>
</protein>
<feature type="domain" description="Kinesin motor" evidence="3">
    <location>
        <begin position="1"/>
        <end position="214"/>
    </location>
</feature>
<dbReference type="GO" id="GO:0008017">
    <property type="term" value="F:microtubule binding"/>
    <property type="evidence" value="ECO:0007669"/>
    <property type="project" value="InterPro"/>
</dbReference>
<dbReference type="PANTHER" id="PTHR24115:SF545">
    <property type="entry name" value="KINESIN-LIKE PROTEIN KIP2"/>
    <property type="match status" value="1"/>
</dbReference>
<dbReference type="AlphaFoldDB" id="X6P8D5"/>
<dbReference type="Pfam" id="PF00225">
    <property type="entry name" value="Kinesin"/>
    <property type="match status" value="1"/>
</dbReference>
<dbReference type="InterPro" id="IPR036961">
    <property type="entry name" value="Kinesin_motor_dom_sf"/>
</dbReference>
<evidence type="ECO:0000256" key="1">
    <source>
        <dbReference type="SAM" id="Coils"/>
    </source>
</evidence>
<dbReference type="GO" id="GO:0007018">
    <property type="term" value="P:microtubule-based movement"/>
    <property type="evidence" value="ECO:0007669"/>
    <property type="project" value="InterPro"/>
</dbReference>
<dbReference type="InterPro" id="IPR027417">
    <property type="entry name" value="P-loop_NTPase"/>
</dbReference>
<evidence type="ECO:0000313" key="4">
    <source>
        <dbReference type="EMBL" id="ETO34334.1"/>
    </source>
</evidence>
<feature type="coiled-coil region" evidence="1">
    <location>
        <begin position="436"/>
        <end position="470"/>
    </location>
</feature>
<accession>X6P8D5</accession>
<dbReference type="GO" id="GO:0003777">
    <property type="term" value="F:microtubule motor activity"/>
    <property type="evidence" value="ECO:0007669"/>
    <property type="project" value="InterPro"/>
</dbReference>
<keyword evidence="1" id="KW-0175">Coiled coil</keyword>
<evidence type="ECO:0000259" key="3">
    <source>
        <dbReference type="SMART" id="SM00129"/>
    </source>
</evidence>
<dbReference type="EMBL" id="ASPP01002657">
    <property type="protein sequence ID" value="ETO34334.1"/>
    <property type="molecule type" value="Genomic_DNA"/>
</dbReference>
<feature type="region of interest" description="Disordered" evidence="2">
    <location>
        <begin position="367"/>
        <end position="396"/>
    </location>
</feature>